<proteinExistence type="predicted"/>
<dbReference type="EMBL" id="JAINUF010000006">
    <property type="protein sequence ID" value="KAJ8355925.1"/>
    <property type="molecule type" value="Genomic_DNA"/>
</dbReference>
<gene>
    <name evidence="2" type="ORF">SKAU_G00187190</name>
</gene>
<evidence type="ECO:0000313" key="3">
    <source>
        <dbReference type="Proteomes" id="UP001152622"/>
    </source>
</evidence>
<protein>
    <submittedName>
        <fullName evidence="2">Uncharacterized protein</fullName>
    </submittedName>
</protein>
<reference evidence="2" key="1">
    <citation type="journal article" date="2023" name="Science">
        <title>Genome structures resolve the early diversification of teleost fishes.</title>
        <authorList>
            <person name="Parey E."/>
            <person name="Louis A."/>
            <person name="Montfort J."/>
            <person name="Bouchez O."/>
            <person name="Roques C."/>
            <person name="Iampietro C."/>
            <person name="Lluch J."/>
            <person name="Castinel A."/>
            <person name="Donnadieu C."/>
            <person name="Desvignes T."/>
            <person name="Floi Bucao C."/>
            <person name="Jouanno E."/>
            <person name="Wen M."/>
            <person name="Mejri S."/>
            <person name="Dirks R."/>
            <person name="Jansen H."/>
            <person name="Henkel C."/>
            <person name="Chen W.J."/>
            <person name="Zahm M."/>
            <person name="Cabau C."/>
            <person name="Klopp C."/>
            <person name="Thompson A.W."/>
            <person name="Robinson-Rechavi M."/>
            <person name="Braasch I."/>
            <person name="Lecointre G."/>
            <person name="Bobe J."/>
            <person name="Postlethwait J.H."/>
            <person name="Berthelot C."/>
            <person name="Roest Crollius H."/>
            <person name="Guiguen Y."/>
        </authorList>
    </citation>
    <scope>NUCLEOTIDE SEQUENCE</scope>
    <source>
        <strain evidence="2">WJC10195</strain>
    </source>
</reference>
<keyword evidence="3" id="KW-1185">Reference proteome</keyword>
<evidence type="ECO:0000313" key="2">
    <source>
        <dbReference type="EMBL" id="KAJ8355925.1"/>
    </source>
</evidence>
<sequence length="106" mass="11052">MTWIQDSPSFPYLGISSCCLTPNADVPQASHERAKSAPPDASSGAYAPRLRPPPGGGGGKGTGPDVPALPRSREGSAARGRRAQGTHTDSEREGESETRRQAPLNT</sequence>
<feature type="region of interest" description="Disordered" evidence="1">
    <location>
        <begin position="1"/>
        <end position="106"/>
    </location>
</feature>
<dbReference type="Proteomes" id="UP001152622">
    <property type="component" value="Chromosome 6"/>
</dbReference>
<comment type="caution">
    <text evidence="2">The sequence shown here is derived from an EMBL/GenBank/DDBJ whole genome shotgun (WGS) entry which is preliminary data.</text>
</comment>
<name>A0A9Q1FD86_SYNKA</name>
<evidence type="ECO:0000256" key="1">
    <source>
        <dbReference type="SAM" id="MobiDB-lite"/>
    </source>
</evidence>
<feature type="compositionally biased region" description="Basic and acidic residues" evidence="1">
    <location>
        <begin position="88"/>
        <end position="100"/>
    </location>
</feature>
<accession>A0A9Q1FD86</accession>
<dbReference type="AlphaFoldDB" id="A0A9Q1FD86"/>
<organism evidence="2 3">
    <name type="scientific">Synaphobranchus kaupii</name>
    <name type="common">Kaup's arrowtooth eel</name>
    <dbReference type="NCBI Taxonomy" id="118154"/>
    <lineage>
        <taxon>Eukaryota</taxon>
        <taxon>Metazoa</taxon>
        <taxon>Chordata</taxon>
        <taxon>Craniata</taxon>
        <taxon>Vertebrata</taxon>
        <taxon>Euteleostomi</taxon>
        <taxon>Actinopterygii</taxon>
        <taxon>Neopterygii</taxon>
        <taxon>Teleostei</taxon>
        <taxon>Anguilliformes</taxon>
        <taxon>Synaphobranchidae</taxon>
        <taxon>Synaphobranchus</taxon>
    </lineage>
</organism>